<protein>
    <submittedName>
        <fullName evidence="5">DNA repair protein RecO</fullName>
    </submittedName>
</protein>
<dbReference type="Pfam" id="PF02565">
    <property type="entry name" value="RecO_C"/>
    <property type="match status" value="1"/>
</dbReference>
<dbReference type="InterPro" id="IPR003717">
    <property type="entry name" value="RecO"/>
</dbReference>
<dbReference type="PANTHER" id="PTHR33991">
    <property type="entry name" value="DNA REPAIR PROTEIN RECO"/>
    <property type="match status" value="1"/>
</dbReference>
<dbReference type="InterPro" id="IPR037278">
    <property type="entry name" value="ARFGAP/RecO"/>
</dbReference>
<keyword evidence="2" id="KW-0233">DNA recombination</keyword>
<dbReference type="RefSeq" id="WP_280101838.1">
    <property type="nucleotide sequence ID" value="NZ_CP122979.1"/>
</dbReference>
<evidence type="ECO:0000256" key="2">
    <source>
        <dbReference type="ARBA" id="ARBA00023172"/>
    </source>
</evidence>
<proteinExistence type="predicted"/>
<keyword evidence="1" id="KW-0227">DNA damage</keyword>
<dbReference type="EMBL" id="CP122979">
    <property type="protein sequence ID" value="WGI36537.1"/>
    <property type="molecule type" value="Genomic_DNA"/>
</dbReference>
<evidence type="ECO:0000313" key="6">
    <source>
        <dbReference type="Proteomes" id="UP001179842"/>
    </source>
</evidence>
<sequence length="224" mass="26184">MSSKIIKGIVIANNDFNDHDAIVKIITNKKIISFVALGVRKPNSKNRPSLLVWTLGEYEIFLSRLNNKLSKLKKGTIIKTIDHLQMTSFLSEMQEILYYLNKLEISNHQLFTNLNDFISLANGENIYYCKTFLLFKITENFGFKQNLRSCVECNSNQNLRDFQLYSGGFLCKFHSKDNIFRSIEELKTFYYLNYSMSDYIKLANSYANLIIYREIINFLKENIA</sequence>
<dbReference type="SUPFAM" id="SSF57863">
    <property type="entry name" value="ArfGap/RecO-like zinc finger"/>
    <property type="match status" value="1"/>
</dbReference>
<feature type="domain" description="DNA replication/recombination mediator RecO N-terminal" evidence="4">
    <location>
        <begin position="1"/>
        <end position="80"/>
    </location>
</feature>
<dbReference type="PANTHER" id="PTHR33991:SF1">
    <property type="entry name" value="DNA REPAIR PROTEIN RECO"/>
    <property type="match status" value="1"/>
</dbReference>
<gene>
    <name evidence="5" type="primary">recO</name>
    <name evidence="5" type="ORF">QEG99_03670</name>
</gene>
<evidence type="ECO:0000256" key="1">
    <source>
        <dbReference type="ARBA" id="ARBA00022763"/>
    </source>
</evidence>
<dbReference type="InterPro" id="IPR012340">
    <property type="entry name" value="NA-bd_OB-fold"/>
</dbReference>
<keyword evidence="3" id="KW-0234">DNA repair</keyword>
<reference evidence="5" key="1">
    <citation type="submission" date="2023-04" db="EMBL/GenBank/DDBJ databases">
        <title>Completed genome of Mycoplasma lagogenitalium type strain 12MS.</title>
        <authorList>
            <person name="Spergser J."/>
        </authorList>
    </citation>
    <scope>NUCLEOTIDE SEQUENCE</scope>
    <source>
        <strain evidence="5">12MS</strain>
    </source>
</reference>
<dbReference type="NCBIfam" id="TIGR00613">
    <property type="entry name" value="reco"/>
    <property type="match status" value="1"/>
</dbReference>
<evidence type="ECO:0000259" key="4">
    <source>
        <dbReference type="Pfam" id="PF11967"/>
    </source>
</evidence>
<dbReference type="Gene3D" id="2.40.50.140">
    <property type="entry name" value="Nucleic acid-binding proteins"/>
    <property type="match status" value="1"/>
</dbReference>
<dbReference type="Pfam" id="PF11967">
    <property type="entry name" value="RecO_N"/>
    <property type="match status" value="1"/>
</dbReference>
<dbReference type="SUPFAM" id="SSF50249">
    <property type="entry name" value="Nucleic acid-binding proteins"/>
    <property type="match status" value="1"/>
</dbReference>
<evidence type="ECO:0000256" key="3">
    <source>
        <dbReference type="ARBA" id="ARBA00023204"/>
    </source>
</evidence>
<evidence type="ECO:0000313" key="5">
    <source>
        <dbReference type="EMBL" id="WGI36537.1"/>
    </source>
</evidence>
<name>A0ABY8LWN7_9BACT</name>
<dbReference type="Proteomes" id="UP001179842">
    <property type="component" value="Chromosome"/>
</dbReference>
<dbReference type="InterPro" id="IPR022572">
    <property type="entry name" value="DNA_rep/recomb_RecO_N"/>
</dbReference>
<keyword evidence="6" id="KW-1185">Reference proteome</keyword>
<accession>A0ABY8LWN7</accession>
<organism evidence="5 6">
    <name type="scientific">Mesomycoplasma lagogenitalium</name>
    <dbReference type="NCBI Taxonomy" id="171286"/>
    <lineage>
        <taxon>Bacteria</taxon>
        <taxon>Bacillati</taxon>
        <taxon>Mycoplasmatota</taxon>
        <taxon>Mycoplasmoidales</taxon>
        <taxon>Metamycoplasmataceae</taxon>
        <taxon>Mesomycoplasma</taxon>
    </lineage>
</organism>